<feature type="region of interest" description="Disordered" evidence="1">
    <location>
        <begin position="1045"/>
        <end position="1082"/>
    </location>
</feature>
<evidence type="ECO:0000259" key="2">
    <source>
        <dbReference type="Pfam" id="PF20178"/>
    </source>
</evidence>
<evidence type="ECO:0000313" key="4">
    <source>
        <dbReference type="Proteomes" id="UP000198600"/>
    </source>
</evidence>
<accession>A0A1H2NLL7</accession>
<reference evidence="4" key="1">
    <citation type="submission" date="2016-10" db="EMBL/GenBank/DDBJ databases">
        <authorList>
            <person name="Varghese N."/>
            <person name="Submissions S."/>
        </authorList>
    </citation>
    <scope>NUCLEOTIDE SEQUENCE [LARGE SCALE GENOMIC DNA]</scope>
    <source>
        <strain evidence="4">LMG 2223</strain>
    </source>
</reference>
<dbReference type="EMBL" id="LT629802">
    <property type="protein sequence ID" value="SDV06290.1"/>
    <property type="molecule type" value="Genomic_DNA"/>
</dbReference>
<gene>
    <name evidence="3" type="ORF">SAMN05216202_4070</name>
</gene>
<dbReference type="SUPFAM" id="SSF82199">
    <property type="entry name" value="SET domain"/>
    <property type="match status" value="1"/>
</dbReference>
<dbReference type="InterPro" id="IPR046341">
    <property type="entry name" value="SET_dom_sf"/>
</dbReference>
<evidence type="ECO:0000313" key="3">
    <source>
        <dbReference type="EMBL" id="SDV06290.1"/>
    </source>
</evidence>
<name>A0A1H2NLL7_9PSED</name>
<evidence type="ECO:0000256" key="1">
    <source>
        <dbReference type="SAM" id="MobiDB-lite"/>
    </source>
</evidence>
<protein>
    <recommendedName>
        <fullName evidence="2">Dermonecrotic toxin N-terminal domain-containing protein</fullName>
    </recommendedName>
</protein>
<proteinExistence type="predicted"/>
<dbReference type="InterPro" id="IPR046673">
    <property type="entry name" value="ToxA_N"/>
</dbReference>
<dbReference type="Proteomes" id="UP000198600">
    <property type="component" value="Chromosome I"/>
</dbReference>
<dbReference type="Gene3D" id="2.170.270.10">
    <property type="entry name" value="SET domain"/>
    <property type="match status" value="1"/>
</dbReference>
<dbReference type="RefSeq" id="WP_084379640.1">
    <property type="nucleotide sequence ID" value="NZ_LS483433.1"/>
</dbReference>
<dbReference type="OrthoDB" id="1467561at2"/>
<dbReference type="Pfam" id="PF20178">
    <property type="entry name" value="ToxA_N"/>
    <property type="match status" value="1"/>
</dbReference>
<sequence>MHTPVLPPANSVPPVSPLAIHQAFIKRQLPAWLTQAPAAVLKDFRSSLIASNQSRHDLKALLDQLQSPAAFARPLLREAFKDWWFGFTSNESSVLVREWKNHYLLGLIRTHARTTRQTLLEAALQNFEAAEAEEGGMESGTAIYDVTQAGQLLSAMPPGTFASGCRKLDLGSQYLAHISSVLEPAPTSGSTYDATQVRETFAAQARHAFGVALHIAFMRRQLSACQYLLLQLLQRAGSHLHIKCSQLTINRVVLPNVLVIQAPTVDLPFLLYTPEDPTQSLRRHTSMDDLKQRLAERLLKADYQSFFNHLVPLQHQGSLLKVIPAHLDEHDFLKPWVILPARLEHRISLTLILGELFLNIAERRIAQIKSDARTLVIPTADADLISREKRLQRYADLGQSLLFFAASFIPIVGQALLIITAAQVIGTVYDGFSAWSRGDSDEALNDLFDLLDNATFAAVTAGALKTAGFTAGLIKVQLRGKGLRLWNPELTPYRYPKALPNSLIADEQGLYRHEQQHFLQLDDQLHLVKPTPDGKQWELAHPTDPQAYSPPLLTNGTGAWRHLHETPQTWDSLKLLKRLGPDAATITEPMVEPILLLGGADNTTLREIHQQMLRPPPLLRDTLKHFNLDQEINGFNLDQAAGATVSHYSPLIQFHLLTSLPEWPADYSLKVVNEQKDLVLGHGTGAKHLEISESRFRLGLLLHEVGAKMPQAEFNNLLASPYIDYFTKIENLALRLEKQATTQKHKLLAWLVGVDEQALSATEKNIRALAPNLSKSHLEELERTLTEQEQQHLQSVKCLPAVQQLEAGQYGEAIQANRASTGIFLDSLSTDESLPLTLYTLEQVPGWPDSRKIDVYEGSRDGRLLGSTGSSDANASHVLIRQGELYAAEDPKGQPLNTANDLSEAVERTLSLAERQAILEQSSVTSLKQAIHKTSLSLMTQEPPPIRAMPSLAEISDGRGLPLDPLFAEPVPPTALTLQSDGLYQTPPLPDGSYRHYIHDQQKYYQVKYDRLGWRLLDARSRFRAYQPYLRKTAEGRWEIDQSRGALLGGSDTKPQLPTFDKESSDEYDSTHSSSTYMSTEEGVVQTAYTEQELRHMRSVQGYQYSQNYRRIYDRANNGRYPLRDMQGRPMRIKSIQSQARSLTSGVLFGKELVLPYIQWEGYEAVANLYEDKLEVTPFTAAHQRFAQEFTLIGQATVITRRPLTKGEALGVYGGEVLPLWVAMHRQDPYLMQIKPLKPAPPRALNTQLVLSGDNALSRINTIFDYDADSPVRQAAGGYNVEAARFNVKTQTGTEQPELLALTALFASADIPAGAELRWNYQYDEATINLLFPRPAHQ</sequence>
<keyword evidence="4" id="KW-1185">Reference proteome</keyword>
<organism evidence="3 4">
    <name type="scientific">Pseudomonas mucidolens</name>
    <dbReference type="NCBI Taxonomy" id="46679"/>
    <lineage>
        <taxon>Bacteria</taxon>
        <taxon>Pseudomonadati</taxon>
        <taxon>Pseudomonadota</taxon>
        <taxon>Gammaproteobacteria</taxon>
        <taxon>Pseudomonadales</taxon>
        <taxon>Pseudomonadaceae</taxon>
        <taxon>Pseudomonas</taxon>
    </lineage>
</organism>
<feature type="domain" description="Dermonecrotic toxin N-terminal" evidence="2">
    <location>
        <begin position="62"/>
        <end position="313"/>
    </location>
</feature>